<dbReference type="EMBL" id="JABDTM020030699">
    <property type="protein sequence ID" value="KAH0807347.1"/>
    <property type="molecule type" value="Genomic_DNA"/>
</dbReference>
<keyword evidence="1" id="KW-0472">Membrane</keyword>
<feature type="transmembrane region" description="Helical" evidence="1">
    <location>
        <begin position="252"/>
        <end position="275"/>
    </location>
</feature>
<feature type="transmembrane region" description="Helical" evidence="1">
    <location>
        <begin position="328"/>
        <end position="347"/>
    </location>
</feature>
<feature type="transmembrane region" description="Helical" evidence="1">
    <location>
        <begin position="510"/>
        <end position="530"/>
    </location>
</feature>
<organism evidence="2 3">
    <name type="scientific">Tenebrio molitor</name>
    <name type="common">Yellow mealworm beetle</name>
    <dbReference type="NCBI Taxonomy" id="7067"/>
    <lineage>
        <taxon>Eukaryota</taxon>
        <taxon>Metazoa</taxon>
        <taxon>Ecdysozoa</taxon>
        <taxon>Arthropoda</taxon>
        <taxon>Hexapoda</taxon>
        <taxon>Insecta</taxon>
        <taxon>Pterygota</taxon>
        <taxon>Neoptera</taxon>
        <taxon>Endopterygota</taxon>
        <taxon>Coleoptera</taxon>
        <taxon>Polyphaga</taxon>
        <taxon>Cucujiformia</taxon>
        <taxon>Tenebrionidae</taxon>
        <taxon>Tenebrio</taxon>
    </lineage>
</organism>
<dbReference type="PANTHER" id="PTHR21143">
    <property type="entry name" value="INVERTEBRATE GUSTATORY RECEPTOR"/>
    <property type="match status" value="1"/>
</dbReference>
<feature type="transmembrane region" description="Helical" evidence="1">
    <location>
        <begin position="32"/>
        <end position="51"/>
    </location>
</feature>
<proteinExistence type="predicted"/>
<feature type="transmembrane region" description="Helical" evidence="1">
    <location>
        <begin position="359"/>
        <end position="378"/>
    </location>
</feature>
<dbReference type="AlphaFoldDB" id="A0A8J6H4Z9"/>
<feature type="transmembrane region" description="Helical" evidence="1">
    <location>
        <begin position="542"/>
        <end position="559"/>
    </location>
</feature>
<feature type="transmembrane region" description="Helical" evidence="1">
    <location>
        <begin position="296"/>
        <end position="316"/>
    </location>
</feature>
<protein>
    <recommendedName>
        <fullName evidence="4">Gustatory receptor</fullName>
    </recommendedName>
</protein>
<dbReference type="Proteomes" id="UP000719412">
    <property type="component" value="Unassembled WGS sequence"/>
</dbReference>
<dbReference type="GO" id="GO:0043025">
    <property type="term" value="C:neuronal cell body"/>
    <property type="evidence" value="ECO:0007669"/>
    <property type="project" value="TreeGrafter"/>
</dbReference>
<evidence type="ECO:0008006" key="4">
    <source>
        <dbReference type="Google" id="ProtNLM"/>
    </source>
</evidence>
<name>A0A8J6H4Z9_TENMO</name>
<keyword evidence="3" id="KW-1185">Reference proteome</keyword>
<feature type="transmembrane region" description="Helical" evidence="1">
    <location>
        <begin position="116"/>
        <end position="137"/>
    </location>
</feature>
<reference evidence="2" key="1">
    <citation type="journal article" date="2020" name="J Insects Food Feed">
        <title>The yellow mealworm (Tenebrio molitor) genome: a resource for the emerging insects as food and feed industry.</title>
        <authorList>
            <person name="Eriksson T."/>
            <person name="Andere A."/>
            <person name="Kelstrup H."/>
            <person name="Emery V."/>
            <person name="Picard C."/>
        </authorList>
    </citation>
    <scope>NUCLEOTIDE SEQUENCE</scope>
    <source>
        <strain evidence="2">Stoneville</strain>
        <tissue evidence="2">Whole head</tissue>
    </source>
</reference>
<dbReference type="GO" id="GO:0007635">
    <property type="term" value="P:chemosensory behavior"/>
    <property type="evidence" value="ECO:0007669"/>
    <property type="project" value="TreeGrafter"/>
</dbReference>
<sequence>MVLLKNIFTVGQFLSIAPSSTKSKSANLFKKIYAAFFATFMIVGTVKTLIYENFYLKYVHVKTVVCLLTDLNLLVLILAGIINSSFRKSGEWRKLLKILEVTSQVPNAKTSKMPTLWFILIHIVLVLIQISETYVVLKARSWKLAVRLGTGSLRMYTRSIYVVLVWEVLNLLHLKFKLLSTLLSDFSCGVPARDFALVAKKITNIVFVLKNAVDTFNDIFGWPLALIISHTCLQFLKYLDKNLMTQEDNDEVWVLVMVNITLVLLILGGPVMLIFTCDAIVKQAEVNVQLLQELRMTLKVLKVIFTVGRFLAITPPNVNIKINFYQKLYALLLITLIGLGILRGWVYKNFYMNFIHMKMIVSLLTDCNIFAFNCAVVVNSTLTKREEWSKLVENLKNEQQNNLKSSKLPLLWLILVHIFVSVFITYQLFFVRISGLRYWIVIALPMVQMYIRALYNVLLLEILNLMLLKYKFLIESLSDFKSKKVSSVFVKKIKSCACVLKDTVDVFNDIFGWPIALVILHTCFVFLKFLDQNVAVNHRNRMDVYAMVLTNLSLVFMTLS</sequence>
<gene>
    <name evidence="2" type="ORF">GEV33_015443</name>
</gene>
<feature type="transmembrane region" description="Helical" evidence="1">
    <location>
        <begin position="438"/>
        <end position="458"/>
    </location>
</feature>
<comment type="caution">
    <text evidence="2">The sequence shown here is derived from an EMBL/GenBank/DDBJ whole genome shotgun (WGS) entry which is preliminary data.</text>
</comment>
<evidence type="ECO:0000313" key="3">
    <source>
        <dbReference type="Proteomes" id="UP000719412"/>
    </source>
</evidence>
<dbReference type="GO" id="GO:0030424">
    <property type="term" value="C:axon"/>
    <property type="evidence" value="ECO:0007669"/>
    <property type="project" value="TreeGrafter"/>
</dbReference>
<accession>A0A8J6H4Z9</accession>
<reference evidence="2" key="2">
    <citation type="submission" date="2021-08" db="EMBL/GenBank/DDBJ databases">
        <authorList>
            <person name="Eriksson T."/>
        </authorList>
    </citation>
    <scope>NUCLEOTIDE SEQUENCE</scope>
    <source>
        <strain evidence="2">Stoneville</strain>
        <tissue evidence="2">Whole head</tissue>
    </source>
</reference>
<evidence type="ECO:0000313" key="2">
    <source>
        <dbReference type="EMBL" id="KAH0807347.1"/>
    </source>
</evidence>
<dbReference type="GO" id="GO:0030425">
    <property type="term" value="C:dendrite"/>
    <property type="evidence" value="ECO:0007669"/>
    <property type="project" value="TreeGrafter"/>
</dbReference>
<keyword evidence="1" id="KW-1133">Transmembrane helix</keyword>
<keyword evidence="1" id="KW-0812">Transmembrane</keyword>
<evidence type="ECO:0000256" key="1">
    <source>
        <dbReference type="SAM" id="Phobius"/>
    </source>
</evidence>
<dbReference type="PANTHER" id="PTHR21143:SF104">
    <property type="entry name" value="GUSTATORY RECEPTOR 8A-RELATED"/>
    <property type="match status" value="1"/>
</dbReference>
<feature type="transmembrane region" description="Helical" evidence="1">
    <location>
        <begin position="410"/>
        <end position="431"/>
    </location>
</feature>
<dbReference type="GO" id="GO:0008049">
    <property type="term" value="P:male courtship behavior"/>
    <property type="evidence" value="ECO:0007669"/>
    <property type="project" value="TreeGrafter"/>
</dbReference>
<feature type="transmembrane region" description="Helical" evidence="1">
    <location>
        <begin position="63"/>
        <end position="82"/>
    </location>
</feature>